<dbReference type="EMBL" id="ML208352">
    <property type="protein sequence ID" value="TFK68427.1"/>
    <property type="molecule type" value="Genomic_DNA"/>
</dbReference>
<gene>
    <name evidence="1" type="ORF">BDN72DRAFT_680729</name>
</gene>
<accession>A0ACD3AS24</accession>
<evidence type="ECO:0000313" key="1">
    <source>
        <dbReference type="EMBL" id="TFK68427.1"/>
    </source>
</evidence>
<name>A0ACD3AS24_9AGAR</name>
<sequence>MSQELQAQVTTILAKLTTAHETGIQIDLSEQEYMTLGLSSSGKAGEERGRQRHQILHDNTWQADSFLGYCTKYHEEIHLVPIDDDYVIIYWGGRGAAANQLWSFQISRRRGNATVFDEDLDAPVDVAREGISISVQVSPRKFVELLQGKFHSPEEETILYKRTFPNRPPKTIPLVFPSRPRPPQHHPDTMFLPL</sequence>
<organism evidence="1 2">
    <name type="scientific">Pluteus cervinus</name>
    <dbReference type="NCBI Taxonomy" id="181527"/>
    <lineage>
        <taxon>Eukaryota</taxon>
        <taxon>Fungi</taxon>
        <taxon>Dikarya</taxon>
        <taxon>Basidiomycota</taxon>
        <taxon>Agaricomycotina</taxon>
        <taxon>Agaricomycetes</taxon>
        <taxon>Agaricomycetidae</taxon>
        <taxon>Agaricales</taxon>
        <taxon>Pluteineae</taxon>
        <taxon>Pluteaceae</taxon>
        <taxon>Pluteus</taxon>
    </lineage>
</organism>
<reference evidence="1 2" key="1">
    <citation type="journal article" date="2019" name="Nat. Ecol. Evol.">
        <title>Megaphylogeny resolves global patterns of mushroom evolution.</title>
        <authorList>
            <person name="Varga T."/>
            <person name="Krizsan K."/>
            <person name="Foldi C."/>
            <person name="Dima B."/>
            <person name="Sanchez-Garcia M."/>
            <person name="Sanchez-Ramirez S."/>
            <person name="Szollosi G.J."/>
            <person name="Szarkandi J.G."/>
            <person name="Papp V."/>
            <person name="Albert L."/>
            <person name="Andreopoulos W."/>
            <person name="Angelini C."/>
            <person name="Antonin V."/>
            <person name="Barry K.W."/>
            <person name="Bougher N.L."/>
            <person name="Buchanan P."/>
            <person name="Buyck B."/>
            <person name="Bense V."/>
            <person name="Catcheside P."/>
            <person name="Chovatia M."/>
            <person name="Cooper J."/>
            <person name="Damon W."/>
            <person name="Desjardin D."/>
            <person name="Finy P."/>
            <person name="Geml J."/>
            <person name="Haridas S."/>
            <person name="Hughes K."/>
            <person name="Justo A."/>
            <person name="Karasinski D."/>
            <person name="Kautmanova I."/>
            <person name="Kiss B."/>
            <person name="Kocsube S."/>
            <person name="Kotiranta H."/>
            <person name="LaButti K.M."/>
            <person name="Lechner B.E."/>
            <person name="Liimatainen K."/>
            <person name="Lipzen A."/>
            <person name="Lukacs Z."/>
            <person name="Mihaltcheva S."/>
            <person name="Morgado L.N."/>
            <person name="Niskanen T."/>
            <person name="Noordeloos M.E."/>
            <person name="Ohm R.A."/>
            <person name="Ortiz-Santana B."/>
            <person name="Ovrebo C."/>
            <person name="Racz N."/>
            <person name="Riley R."/>
            <person name="Savchenko A."/>
            <person name="Shiryaev A."/>
            <person name="Soop K."/>
            <person name="Spirin V."/>
            <person name="Szebenyi C."/>
            <person name="Tomsovsky M."/>
            <person name="Tulloss R.E."/>
            <person name="Uehling J."/>
            <person name="Grigoriev I.V."/>
            <person name="Vagvolgyi C."/>
            <person name="Papp T."/>
            <person name="Martin F.M."/>
            <person name="Miettinen O."/>
            <person name="Hibbett D.S."/>
            <person name="Nagy L.G."/>
        </authorList>
    </citation>
    <scope>NUCLEOTIDE SEQUENCE [LARGE SCALE GENOMIC DNA]</scope>
    <source>
        <strain evidence="1 2">NL-1719</strain>
    </source>
</reference>
<evidence type="ECO:0000313" key="2">
    <source>
        <dbReference type="Proteomes" id="UP000308600"/>
    </source>
</evidence>
<proteinExistence type="predicted"/>
<dbReference type="Proteomes" id="UP000308600">
    <property type="component" value="Unassembled WGS sequence"/>
</dbReference>
<keyword evidence="2" id="KW-1185">Reference proteome</keyword>
<protein>
    <submittedName>
        <fullName evidence="1">Uncharacterized protein</fullName>
    </submittedName>
</protein>